<evidence type="ECO:0000313" key="3">
    <source>
        <dbReference type="EMBL" id="MEL0630207.1"/>
    </source>
</evidence>
<gene>
    <name evidence="3" type="ORF">V6256_11380</name>
</gene>
<comment type="caution">
    <text evidence="3">The sequence shown here is derived from an EMBL/GenBank/DDBJ whole genome shotgun (WGS) entry which is preliminary data.</text>
</comment>
<keyword evidence="1" id="KW-1133">Transmembrane helix</keyword>
<dbReference type="PROSITE" id="PS50206">
    <property type="entry name" value="RHODANESE_3"/>
    <property type="match status" value="1"/>
</dbReference>
<name>A0ABU9GS96_9GAMM</name>
<accession>A0ABU9GS96</accession>
<dbReference type="InterPro" id="IPR036873">
    <property type="entry name" value="Rhodanese-like_dom_sf"/>
</dbReference>
<dbReference type="CDD" id="cd00158">
    <property type="entry name" value="RHOD"/>
    <property type="match status" value="1"/>
</dbReference>
<proteinExistence type="predicted"/>
<sequence length="142" mass="15499">MQEYMDFISNNLMLSIAWIVIAVMLLTTVFKDKFSKFKGINPQQATLLINKEDAVVVDVRTAEEFKKGHVVNAKNIPLSQINEGKLNIIENKKNNPIIVVCATGARSSGAAAKLVTAGFEKVYSLSPGMSGWTAANLPTTKK</sequence>
<feature type="domain" description="Rhodanese" evidence="2">
    <location>
        <begin position="50"/>
        <end position="141"/>
    </location>
</feature>
<evidence type="ECO:0000313" key="4">
    <source>
        <dbReference type="Proteomes" id="UP001369082"/>
    </source>
</evidence>
<dbReference type="SMART" id="SM00450">
    <property type="entry name" value="RHOD"/>
    <property type="match status" value="1"/>
</dbReference>
<dbReference type="InterPro" id="IPR001763">
    <property type="entry name" value="Rhodanese-like_dom"/>
</dbReference>
<keyword evidence="1" id="KW-0812">Transmembrane</keyword>
<dbReference type="Gene3D" id="3.40.250.10">
    <property type="entry name" value="Rhodanese-like domain"/>
    <property type="match status" value="1"/>
</dbReference>
<dbReference type="PANTHER" id="PTHR43031">
    <property type="entry name" value="FAD-DEPENDENT OXIDOREDUCTASE"/>
    <property type="match status" value="1"/>
</dbReference>
<organism evidence="3 4">
    <name type="scientific">Psychromonas aquatilis</name>
    <dbReference type="NCBI Taxonomy" id="2005072"/>
    <lineage>
        <taxon>Bacteria</taxon>
        <taxon>Pseudomonadati</taxon>
        <taxon>Pseudomonadota</taxon>
        <taxon>Gammaproteobacteria</taxon>
        <taxon>Alteromonadales</taxon>
        <taxon>Psychromonadaceae</taxon>
        <taxon>Psychromonas</taxon>
    </lineage>
</organism>
<dbReference type="InterPro" id="IPR050229">
    <property type="entry name" value="GlpE_sulfurtransferase"/>
</dbReference>
<keyword evidence="4" id="KW-1185">Reference proteome</keyword>
<protein>
    <submittedName>
        <fullName evidence="3">Rhodanese-like domain-containing protein</fullName>
    </submittedName>
</protein>
<reference evidence="3 4" key="1">
    <citation type="submission" date="2024-02" db="EMBL/GenBank/DDBJ databases">
        <title>Bacteria isolated from the canopy kelp, Nereocystis luetkeana.</title>
        <authorList>
            <person name="Pfister C.A."/>
            <person name="Younker I.T."/>
            <person name="Light S.H."/>
        </authorList>
    </citation>
    <scope>NUCLEOTIDE SEQUENCE [LARGE SCALE GENOMIC DNA]</scope>
    <source>
        <strain evidence="3 4">TI.1.05</strain>
    </source>
</reference>
<dbReference type="SUPFAM" id="SSF52821">
    <property type="entry name" value="Rhodanese/Cell cycle control phosphatase"/>
    <property type="match status" value="1"/>
</dbReference>
<dbReference type="Proteomes" id="UP001369082">
    <property type="component" value="Unassembled WGS sequence"/>
</dbReference>
<dbReference type="Pfam" id="PF00581">
    <property type="entry name" value="Rhodanese"/>
    <property type="match status" value="1"/>
</dbReference>
<keyword evidence="1" id="KW-0472">Membrane</keyword>
<evidence type="ECO:0000259" key="2">
    <source>
        <dbReference type="PROSITE" id="PS50206"/>
    </source>
</evidence>
<dbReference type="EMBL" id="JBAKAZ010000045">
    <property type="protein sequence ID" value="MEL0630207.1"/>
    <property type="molecule type" value="Genomic_DNA"/>
</dbReference>
<dbReference type="PANTHER" id="PTHR43031:SF18">
    <property type="entry name" value="RHODANESE-RELATED SULFURTRANSFERASES"/>
    <property type="match status" value="1"/>
</dbReference>
<evidence type="ECO:0000256" key="1">
    <source>
        <dbReference type="SAM" id="Phobius"/>
    </source>
</evidence>
<feature type="transmembrane region" description="Helical" evidence="1">
    <location>
        <begin position="12"/>
        <end position="30"/>
    </location>
</feature>
<dbReference type="RefSeq" id="WP_341598335.1">
    <property type="nucleotide sequence ID" value="NZ_JBAKAZ010000045.1"/>
</dbReference>